<dbReference type="SUPFAM" id="SSF55681">
    <property type="entry name" value="Class II aaRS and biotin synthetases"/>
    <property type="match status" value="1"/>
</dbReference>
<dbReference type="AlphaFoldDB" id="A0A0X8JK02"/>
<dbReference type="GO" id="GO:0004077">
    <property type="term" value="F:biotin--[biotin carboxyl-carrier protein] ligase activity"/>
    <property type="evidence" value="ECO:0007669"/>
    <property type="project" value="TreeGrafter"/>
</dbReference>
<keyword evidence="3" id="KW-1185">Reference proteome</keyword>
<dbReference type="PANTHER" id="PTHR12835">
    <property type="entry name" value="BIOTIN PROTEIN LIGASE"/>
    <property type="match status" value="1"/>
</dbReference>
<evidence type="ECO:0000313" key="3">
    <source>
        <dbReference type="Proteomes" id="UP000069241"/>
    </source>
</evidence>
<evidence type="ECO:0000259" key="1">
    <source>
        <dbReference type="Pfam" id="PF03099"/>
    </source>
</evidence>
<dbReference type="InterPro" id="IPR045864">
    <property type="entry name" value="aa-tRNA-synth_II/BPL/LPL"/>
</dbReference>
<name>A0A0X8JK02_9BACT</name>
<accession>A0A0X8JK02</accession>
<proteinExistence type="predicted"/>
<evidence type="ECO:0000313" key="2">
    <source>
        <dbReference type="EMBL" id="AMD89788.1"/>
    </source>
</evidence>
<reference evidence="3" key="1">
    <citation type="submission" date="2016-02" db="EMBL/GenBank/DDBJ databases">
        <authorList>
            <person name="Holder M.E."/>
            <person name="Ajami N.J."/>
            <person name="Petrosino J.F."/>
        </authorList>
    </citation>
    <scope>NUCLEOTIDE SEQUENCE [LARGE SCALE GENOMIC DNA]</scope>
    <source>
        <strain evidence="3">CCUG 45958</strain>
    </source>
</reference>
<protein>
    <submittedName>
        <fullName evidence="2">Biotin--acetyl-CoA-carboxylase ligase</fullName>
    </submittedName>
</protein>
<dbReference type="EMBL" id="CP014229">
    <property type="protein sequence ID" value="AMD89788.1"/>
    <property type="molecule type" value="Genomic_DNA"/>
</dbReference>
<dbReference type="Pfam" id="PF03099">
    <property type="entry name" value="BPL_LplA_LipB"/>
    <property type="match status" value="1"/>
</dbReference>
<dbReference type="RefSeq" id="WP_062252104.1">
    <property type="nucleotide sequence ID" value="NZ_CP014229.1"/>
</dbReference>
<keyword evidence="2" id="KW-0436">Ligase</keyword>
<gene>
    <name evidence="2" type="ORF">AXF13_06510</name>
</gene>
<dbReference type="Proteomes" id="UP000069241">
    <property type="component" value="Chromosome"/>
</dbReference>
<organism evidence="2 3">
    <name type="scientific">Desulfovibrio fairfieldensis</name>
    <dbReference type="NCBI Taxonomy" id="44742"/>
    <lineage>
        <taxon>Bacteria</taxon>
        <taxon>Pseudomonadati</taxon>
        <taxon>Thermodesulfobacteriota</taxon>
        <taxon>Desulfovibrionia</taxon>
        <taxon>Desulfovibrionales</taxon>
        <taxon>Desulfovibrionaceae</taxon>
        <taxon>Desulfovibrio</taxon>
    </lineage>
</organism>
<sequence>MSSVCHSPERGESASVPAANGGGSVRPPFVWRFGEVSSSLDVAFLLSGRGWLDVWDSVQAVSQTSGRGQLRRHWVSPPGNIYAALRLPSLPPFDGTAAAPATGLLLACALRAEGWPVLLKWPNDLVLSLPEGPRKLAGILLEERGGVLLAGIGVNVSFAPPDNALRADAALRAASLDRHPVPGRPAPLAEELWQRLVKHVHSAYNNGHSLSEQWKTRAEQLLLWRGRDVELIDGGRSVRGRLEGLTPAGGLRLLRNGRCEEWLSGSLRLSERLS</sequence>
<dbReference type="Gene3D" id="3.30.930.10">
    <property type="entry name" value="Bira Bifunctional Protein, Domain 2"/>
    <property type="match status" value="1"/>
</dbReference>
<dbReference type="STRING" id="44742.AXF13_06510"/>
<dbReference type="GO" id="GO:0005737">
    <property type="term" value="C:cytoplasm"/>
    <property type="evidence" value="ECO:0007669"/>
    <property type="project" value="TreeGrafter"/>
</dbReference>
<feature type="domain" description="BPL/LPL catalytic" evidence="1">
    <location>
        <begin position="60"/>
        <end position="157"/>
    </location>
</feature>
<dbReference type="PANTHER" id="PTHR12835:SF5">
    <property type="entry name" value="BIOTIN--PROTEIN LIGASE"/>
    <property type="match status" value="1"/>
</dbReference>
<dbReference type="KEGG" id="dfi:AXF13_06510"/>
<dbReference type="InterPro" id="IPR004143">
    <property type="entry name" value="BPL_LPL_catalytic"/>
</dbReference>